<dbReference type="OrthoDB" id="4634408at2"/>
<keyword evidence="2" id="KW-1185">Reference proteome</keyword>
<accession>A0A0N9N5Q4</accession>
<dbReference type="EMBL" id="CP011853">
    <property type="protein sequence ID" value="ALG85845.1"/>
    <property type="molecule type" value="Genomic_DNA"/>
</dbReference>
<dbReference type="PATRIC" id="fig|1136941.3.peg.3433"/>
<dbReference type="AlphaFoldDB" id="A0A0N9N5Q4"/>
<dbReference type="Proteomes" id="UP000063789">
    <property type="component" value="Chromosome"/>
</dbReference>
<sequence length="112" mass="12847">MIYRDRVKLKMLVDTGEEDAHGNPVKSVIEQYVLANVWPLGTDQKVDSTRTYVRTRYQMILAPTVDIPAGIGNDLSIIWRDYLELFADGSVERHYRGSKLHHYELITKAIIG</sequence>
<evidence type="ECO:0000313" key="1">
    <source>
        <dbReference type="EMBL" id="ALG85845.1"/>
    </source>
</evidence>
<dbReference type="STRING" id="1136941.ACH46_16810"/>
<dbReference type="KEGG" id="goq:ACH46_16810"/>
<proteinExistence type="predicted"/>
<dbReference type="RefSeq" id="WP_062393936.1">
    <property type="nucleotide sequence ID" value="NZ_CP011853.1"/>
</dbReference>
<evidence type="ECO:0000313" key="2">
    <source>
        <dbReference type="Proteomes" id="UP000063789"/>
    </source>
</evidence>
<organism evidence="1 2">
    <name type="scientific">Gordonia phthalatica</name>
    <dbReference type="NCBI Taxonomy" id="1136941"/>
    <lineage>
        <taxon>Bacteria</taxon>
        <taxon>Bacillati</taxon>
        <taxon>Actinomycetota</taxon>
        <taxon>Actinomycetes</taxon>
        <taxon>Mycobacteriales</taxon>
        <taxon>Gordoniaceae</taxon>
        <taxon>Gordonia</taxon>
    </lineage>
</organism>
<name>A0A0N9N5Q4_9ACTN</name>
<reference evidence="1 2" key="2">
    <citation type="journal article" date="2017" name="Int. J. Syst. Evol. Microbiol.">
        <title>Gordonia phthalatica sp. nov., a di-n-butyl phthalate-degrading bacterium isolated from activated sludge.</title>
        <authorList>
            <person name="Jin D."/>
            <person name="Kong X."/>
            <person name="Jia M."/>
            <person name="Yu X."/>
            <person name="Wang X."/>
            <person name="Zhuang X."/>
            <person name="Deng Y."/>
            <person name="Bai Z."/>
        </authorList>
    </citation>
    <scope>NUCLEOTIDE SEQUENCE [LARGE SCALE GENOMIC DNA]</scope>
    <source>
        <strain evidence="1 2">QH-11</strain>
    </source>
</reference>
<protein>
    <submittedName>
        <fullName evidence="1">Uncharacterized protein</fullName>
    </submittedName>
</protein>
<reference evidence="2" key="1">
    <citation type="submission" date="2015-06" db="EMBL/GenBank/DDBJ databases">
        <title>Complete genome sequence and metabolic analysis of phthalate degradation pathway in Gordonia sp. QH-11.</title>
        <authorList>
            <person name="Jin D."/>
            <person name="Kong X."/>
            <person name="Bai Z."/>
        </authorList>
    </citation>
    <scope>NUCLEOTIDE SEQUENCE [LARGE SCALE GENOMIC DNA]</scope>
    <source>
        <strain evidence="2">QH-11</strain>
    </source>
</reference>
<gene>
    <name evidence="1" type="ORF">ACH46_16810</name>
</gene>